<evidence type="ECO:0000313" key="2">
    <source>
        <dbReference type="Proteomes" id="UP000295674"/>
    </source>
</evidence>
<dbReference type="EMBL" id="SMKS01000040">
    <property type="protein sequence ID" value="TDD03318.1"/>
    <property type="molecule type" value="Genomic_DNA"/>
</dbReference>
<dbReference type="AlphaFoldDB" id="A0A4R4VCU7"/>
<keyword evidence="2" id="KW-1185">Reference proteome</keyword>
<comment type="caution">
    <text evidence="1">The sequence shown here is derived from an EMBL/GenBank/DDBJ whole genome shotgun (WGS) entry which is preliminary data.</text>
</comment>
<organism evidence="1 2">
    <name type="scientific">Saccharopolyspora terrae</name>
    <dbReference type="NCBI Taxonomy" id="2530384"/>
    <lineage>
        <taxon>Bacteria</taxon>
        <taxon>Bacillati</taxon>
        <taxon>Actinomycetota</taxon>
        <taxon>Actinomycetes</taxon>
        <taxon>Pseudonocardiales</taxon>
        <taxon>Pseudonocardiaceae</taxon>
        <taxon>Saccharopolyspora</taxon>
    </lineage>
</organism>
<sequence>MGGSVVSRNWHHGNAAEDGSDTRGWLLGHFIDPTEGGVRSTKDLEVKWGTHPAGDKRPEWTTDDQRTTMLLLVEGHFRLHLTEGTVDLAKQGDYAVWGPGIDHSWEALTDAVVVTVRWPSASN</sequence>
<dbReference type="OrthoDB" id="3556170at2"/>
<name>A0A4R4VCU7_9PSEU</name>
<dbReference type="InterPro" id="IPR011051">
    <property type="entry name" value="RmlC_Cupin_sf"/>
</dbReference>
<dbReference type="Proteomes" id="UP000295674">
    <property type="component" value="Unassembled WGS sequence"/>
</dbReference>
<accession>A0A4R4VCU7</accession>
<gene>
    <name evidence="1" type="ORF">E1181_20725</name>
</gene>
<dbReference type="Gene3D" id="2.60.120.10">
    <property type="entry name" value="Jelly Rolls"/>
    <property type="match status" value="1"/>
</dbReference>
<dbReference type="RefSeq" id="WP_132677275.1">
    <property type="nucleotide sequence ID" value="NZ_SMKS01000040.1"/>
</dbReference>
<evidence type="ECO:0000313" key="1">
    <source>
        <dbReference type="EMBL" id="TDD03318.1"/>
    </source>
</evidence>
<dbReference type="SUPFAM" id="SSF51182">
    <property type="entry name" value="RmlC-like cupins"/>
    <property type="match status" value="1"/>
</dbReference>
<reference evidence="1 2" key="1">
    <citation type="submission" date="2019-03" db="EMBL/GenBank/DDBJ databases">
        <title>Draft genome sequences of novel Actinobacteria.</title>
        <authorList>
            <person name="Sahin N."/>
            <person name="Ay H."/>
            <person name="Saygin H."/>
        </authorList>
    </citation>
    <scope>NUCLEOTIDE SEQUENCE [LARGE SCALE GENOMIC DNA]</scope>
    <source>
        <strain evidence="1 2">16K309</strain>
    </source>
</reference>
<proteinExistence type="predicted"/>
<dbReference type="InterPro" id="IPR014710">
    <property type="entry name" value="RmlC-like_jellyroll"/>
</dbReference>
<protein>
    <submittedName>
        <fullName evidence="1">Signal peptidase I</fullName>
    </submittedName>
</protein>